<dbReference type="EMBL" id="CP144691">
    <property type="protein sequence ID" value="WVY93383.1"/>
    <property type="molecule type" value="Genomic_DNA"/>
</dbReference>
<gene>
    <name evidence="2" type="ORF">V8G54_032471</name>
</gene>
<feature type="compositionally biased region" description="Basic residues" evidence="1">
    <location>
        <begin position="59"/>
        <end position="69"/>
    </location>
</feature>
<keyword evidence="3" id="KW-1185">Reference proteome</keyword>
<feature type="region of interest" description="Disordered" evidence="1">
    <location>
        <begin position="55"/>
        <end position="74"/>
    </location>
</feature>
<protein>
    <submittedName>
        <fullName evidence="2">Uncharacterized protein</fullName>
    </submittedName>
</protein>
<dbReference type="AlphaFoldDB" id="A0AAQ3MM77"/>
<dbReference type="Proteomes" id="UP001374535">
    <property type="component" value="Chromosome 10"/>
</dbReference>
<feature type="region of interest" description="Disordered" evidence="1">
    <location>
        <begin position="1"/>
        <end position="50"/>
    </location>
</feature>
<sequence length="132" mass="14916">MEAPVVTNCGGATFDAARETRRKERRRRGEHVTEGSGGGGGTVDSLDKAPEVAVAAVGRHQRRRRKRERERKNGVEQHILPRVCRNRCHRQWTASGKMAKDYASGWHLTEVVKIATMPSPMHILRFYGNRDV</sequence>
<reference evidence="2 3" key="1">
    <citation type="journal article" date="2023" name="Life. Sci Alliance">
        <title>Evolutionary insights into 3D genome organization and epigenetic landscape of Vigna mungo.</title>
        <authorList>
            <person name="Junaid A."/>
            <person name="Singh B."/>
            <person name="Bhatia S."/>
        </authorList>
    </citation>
    <scope>NUCLEOTIDE SEQUENCE [LARGE SCALE GENOMIC DNA]</scope>
    <source>
        <strain evidence="2">Urdbean</strain>
    </source>
</reference>
<evidence type="ECO:0000313" key="3">
    <source>
        <dbReference type="Proteomes" id="UP001374535"/>
    </source>
</evidence>
<evidence type="ECO:0000313" key="2">
    <source>
        <dbReference type="EMBL" id="WVY93383.1"/>
    </source>
</evidence>
<accession>A0AAQ3MM77</accession>
<name>A0AAQ3MM77_VIGMU</name>
<organism evidence="2 3">
    <name type="scientific">Vigna mungo</name>
    <name type="common">Black gram</name>
    <name type="synonym">Phaseolus mungo</name>
    <dbReference type="NCBI Taxonomy" id="3915"/>
    <lineage>
        <taxon>Eukaryota</taxon>
        <taxon>Viridiplantae</taxon>
        <taxon>Streptophyta</taxon>
        <taxon>Embryophyta</taxon>
        <taxon>Tracheophyta</taxon>
        <taxon>Spermatophyta</taxon>
        <taxon>Magnoliopsida</taxon>
        <taxon>eudicotyledons</taxon>
        <taxon>Gunneridae</taxon>
        <taxon>Pentapetalae</taxon>
        <taxon>rosids</taxon>
        <taxon>fabids</taxon>
        <taxon>Fabales</taxon>
        <taxon>Fabaceae</taxon>
        <taxon>Papilionoideae</taxon>
        <taxon>50 kb inversion clade</taxon>
        <taxon>NPAAA clade</taxon>
        <taxon>indigoferoid/millettioid clade</taxon>
        <taxon>Phaseoleae</taxon>
        <taxon>Vigna</taxon>
    </lineage>
</organism>
<proteinExistence type="predicted"/>
<evidence type="ECO:0000256" key="1">
    <source>
        <dbReference type="SAM" id="MobiDB-lite"/>
    </source>
</evidence>